<feature type="DNA-binding region" description="HMG box" evidence="3">
    <location>
        <begin position="122"/>
        <end position="259"/>
    </location>
</feature>
<proteinExistence type="predicted"/>
<evidence type="ECO:0000256" key="5">
    <source>
        <dbReference type="SAM" id="MobiDB-lite"/>
    </source>
</evidence>
<feature type="region of interest" description="Disordered" evidence="5">
    <location>
        <begin position="314"/>
        <end position="357"/>
    </location>
</feature>
<dbReference type="SUPFAM" id="SSF47095">
    <property type="entry name" value="HMG-box"/>
    <property type="match status" value="1"/>
</dbReference>
<dbReference type="InterPro" id="IPR036910">
    <property type="entry name" value="HMG_box_dom_sf"/>
</dbReference>
<dbReference type="GO" id="GO:0030154">
    <property type="term" value="P:cell differentiation"/>
    <property type="evidence" value="ECO:0007669"/>
    <property type="project" value="TreeGrafter"/>
</dbReference>
<dbReference type="CDD" id="cd01389">
    <property type="entry name" value="HMG-box_ROX1-like"/>
    <property type="match status" value="1"/>
</dbReference>
<evidence type="ECO:0000259" key="6">
    <source>
        <dbReference type="PROSITE" id="PS50118"/>
    </source>
</evidence>
<dbReference type="GO" id="GO:0005634">
    <property type="term" value="C:nucleus"/>
    <property type="evidence" value="ECO:0007669"/>
    <property type="project" value="UniProtKB-UniRule"/>
</dbReference>
<dbReference type="GO" id="GO:0000978">
    <property type="term" value="F:RNA polymerase II cis-regulatory region sequence-specific DNA binding"/>
    <property type="evidence" value="ECO:0007669"/>
    <property type="project" value="TreeGrafter"/>
</dbReference>
<dbReference type="PANTHER" id="PTHR10270">
    <property type="entry name" value="SOX TRANSCRIPTION FACTOR"/>
    <property type="match status" value="1"/>
</dbReference>
<feature type="domain" description="HMG box" evidence="6">
    <location>
        <begin position="122"/>
        <end position="259"/>
    </location>
</feature>
<feature type="region of interest" description="Disordered" evidence="5">
    <location>
        <begin position="74"/>
        <end position="126"/>
    </location>
</feature>
<dbReference type="Pfam" id="PF00505">
    <property type="entry name" value="HMG_box"/>
    <property type="match status" value="1"/>
</dbReference>
<gene>
    <name evidence="7" type="ORF">NliqN6_1192</name>
</gene>
<feature type="region of interest" description="Disordered" evidence="5">
    <location>
        <begin position="170"/>
        <end position="211"/>
    </location>
</feature>
<name>A0A8H3YCX5_9TREE</name>
<evidence type="ECO:0000256" key="4">
    <source>
        <dbReference type="SAM" id="Coils"/>
    </source>
</evidence>
<evidence type="ECO:0000256" key="2">
    <source>
        <dbReference type="ARBA" id="ARBA00023163"/>
    </source>
</evidence>
<organism evidence="7 8">
    <name type="scientific">Naganishia liquefaciens</name>
    <dbReference type="NCBI Taxonomy" id="104408"/>
    <lineage>
        <taxon>Eukaryota</taxon>
        <taxon>Fungi</taxon>
        <taxon>Dikarya</taxon>
        <taxon>Basidiomycota</taxon>
        <taxon>Agaricomycotina</taxon>
        <taxon>Tremellomycetes</taxon>
        <taxon>Filobasidiales</taxon>
        <taxon>Filobasidiaceae</taxon>
        <taxon>Naganishia</taxon>
    </lineage>
</organism>
<comment type="caution">
    <text evidence="7">The sequence shown here is derived from an EMBL/GenBank/DDBJ whole genome shotgun (WGS) entry which is preliminary data.</text>
</comment>
<dbReference type="PROSITE" id="PS50118">
    <property type="entry name" value="HMG_BOX_2"/>
    <property type="match status" value="1"/>
</dbReference>
<keyword evidence="2" id="KW-0804">Transcription</keyword>
<dbReference type="EMBL" id="BLZA01000009">
    <property type="protein sequence ID" value="GHJ84790.1"/>
    <property type="molecule type" value="Genomic_DNA"/>
</dbReference>
<dbReference type="Proteomes" id="UP000620104">
    <property type="component" value="Unassembled WGS sequence"/>
</dbReference>
<feature type="coiled-coil region" evidence="4">
    <location>
        <begin position="265"/>
        <end position="309"/>
    </location>
</feature>
<dbReference type="GO" id="GO:0001228">
    <property type="term" value="F:DNA-binding transcription activator activity, RNA polymerase II-specific"/>
    <property type="evidence" value="ECO:0007669"/>
    <property type="project" value="TreeGrafter"/>
</dbReference>
<dbReference type="InterPro" id="IPR009071">
    <property type="entry name" value="HMG_box_dom"/>
</dbReference>
<keyword evidence="1 3" id="KW-0238">DNA-binding</keyword>
<keyword evidence="8" id="KW-1185">Reference proteome</keyword>
<protein>
    <recommendedName>
        <fullName evidence="6">HMG box domain-containing protein</fullName>
    </recommendedName>
</protein>
<dbReference type="Gene3D" id="1.10.30.10">
    <property type="entry name" value="High mobility group box domain"/>
    <property type="match status" value="1"/>
</dbReference>
<keyword evidence="3" id="KW-0539">Nucleus</keyword>
<accession>A0A8H3YCX5</accession>
<evidence type="ECO:0000313" key="7">
    <source>
        <dbReference type="EMBL" id="GHJ84790.1"/>
    </source>
</evidence>
<keyword evidence="4" id="KW-0175">Coiled coil</keyword>
<dbReference type="PANTHER" id="PTHR10270:SF161">
    <property type="entry name" value="SEX-DETERMINING REGION Y PROTEIN"/>
    <property type="match status" value="1"/>
</dbReference>
<dbReference type="InterPro" id="IPR050140">
    <property type="entry name" value="SRY-related_HMG-box_TF-like"/>
</dbReference>
<evidence type="ECO:0000256" key="3">
    <source>
        <dbReference type="PROSITE-ProRule" id="PRU00267"/>
    </source>
</evidence>
<dbReference type="AlphaFoldDB" id="A0A8H3YCX5"/>
<evidence type="ECO:0000256" key="1">
    <source>
        <dbReference type="ARBA" id="ARBA00023125"/>
    </source>
</evidence>
<evidence type="ECO:0000313" key="8">
    <source>
        <dbReference type="Proteomes" id="UP000620104"/>
    </source>
</evidence>
<feature type="compositionally biased region" description="Basic and acidic residues" evidence="5">
    <location>
        <begin position="186"/>
        <end position="210"/>
    </location>
</feature>
<sequence length="768" mass="86020">MQSYPVQEYRPQSLAYAMTINPADVNSSRAPLVASFDQSMTSVEPLLFEREAQGTMESPFSSNALQRQSKANSSVSVVELAGDASSTTSSPDPEEGLETINTAPEAEERKPIVWPRTKTGQPPRPPNAWILYRSERLRAIAAGDPIPSLLAVLEEQSLVRVPDVSDARVSALKESSGSPEPNTFHLIKDSDTSSRNEGTDKEQTKNEAGRKYRRALLQADISKVISTMWKRESKEVKSKYEAMAEAKKLEHQQKYPNYKYQPMRKEERLRQQEQIKAEKERIKREAVAEKAHQRKLAKATRQMRAAQDKAIAYAIKSPGESKKSRQRRQLPKPAHVLTIPLPDDPSIQDTSELTPPAPTPLSEYQIPTAGQPFPPGVSVKQEPHDRACGLDTSTVTSYPQRMPSITGYTGGPNQYQPQHQPLFYHQHTGGYIVPASHPGFLVHHDEVIPYTFEAMRLPYYEDHPQAMPHLPEPYPDLSSKHQPAVAVMAPAEYHHVGVSEAELAEMWALLEDENATPGNKPSMNQSQFMPMRGAIPSEINEQDMEKYSKLSAGGDELSQEFAPQPRLSSIVGTQIAMNWAGEPCVSSEKQVDPGQVIHQDAPSTPEDEAYNSSRTPRAKSSGFSRFAPPMPISIKATKAQDYWYQPRRDSVLTLHKPLSPIDGVFTPNSLRASTPLQTSCQASDYRKGERRPSETAYILYPQSFPNDFADQPQPYEYRFMTPRTATFRNTPYAPLSMSAPSERWDGIAWQDPLVVPDPSERYREMDGR</sequence>
<reference evidence="7" key="1">
    <citation type="submission" date="2020-07" db="EMBL/GenBank/DDBJ databases">
        <title>Draft Genome Sequence of a Deep-Sea Yeast, Naganishia (Cryptococcus) liquefaciens strain N6.</title>
        <authorList>
            <person name="Han Y.W."/>
            <person name="Kajitani R."/>
            <person name="Morimoto H."/>
            <person name="Parhat M."/>
            <person name="Tsubouchi H."/>
            <person name="Bakenova O."/>
            <person name="Ogata M."/>
            <person name="Argunhan B."/>
            <person name="Aoki R."/>
            <person name="Kajiwara S."/>
            <person name="Itoh T."/>
            <person name="Iwasaki H."/>
        </authorList>
    </citation>
    <scope>NUCLEOTIDE SEQUENCE</scope>
    <source>
        <strain evidence="7">N6</strain>
    </source>
</reference>
<dbReference type="OrthoDB" id="6247875at2759"/>
<dbReference type="SMART" id="SM00398">
    <property type="entry name" value="HMG"/>
    <property type="match status" value="1"/>
</dbReference>
<feature type="region of interest" description="Disordered" evidence="5">
    <location>
        <begin position="596"/>
        <end position="626"/>
    </location>
</feature>